<evidence type="ECO:0008006" key="5">
    <source>
        <dbReference type="Google" id="ProtNLM"/>
    </source>
</evidence>
<dbReference type="KEGG" id="jar:G7057_00350"/>
<protein>
    <recommendedName>
        <fullName evidence="5">PepSY domain-containing protein</fullName>
    </recommendedName>
</protein>
<reference evidence="3 4" key="1">
    <citation type="journal article" date="2017" name="Int. J. Syst. Evol. Microbiol.">
        <title>Jeotgalibaca porci sp. nov. and Jeotgalibaca arthritidis sp. nov., isolated from pigs, and emended description of the genus Jeotgalibaca.</title>
        <authorList>
            <person name="Zamora L."/>
            <person name="Perez-Sancho M."/>
            <person name="Dominguez L."/>
            <person name="Fernandez-Garayzabal J.F."/>
            <person name="Vela A.I."/>
        </authorList>
    </citation>
    <scope>NUCLEOTIDE SEQUENCE [LARGE SCALE GENOMIC DNA]</scope>
    <source>
        <strain evidence="3 4">CECT 9157</strain>
    </source>
</reference>
<evidence type="ECO:0000313" key="4">
    <source>
        <dbReference type="Proteomes" id="UP000501451"/>
    </source>
</evidence>
<feature type="compositionally biased region" description="Low complexity" evidence="1">
    <location>
        <begin position="25"/>
        <end position="40"/>
    </location>
</feature>
<evidence type="ECO:0000256" key="1">
    <source>
        <dbReference type="SAM" id="MobiDB-lite"/>
    </source>
</evidence>
<accession>A0A6G7K738</accession>
<feature type="region of interest" description="Disordered" evidence="1">
    <location>
        <begin position="25"/>
        <end position="66"/>
    </location>
</feature>
<evidence type="ECO:0000256" key="2">
    <source>
        <dbReference type="SAM" id="SignalP"/>
    </source>
</evidence>
<feature type="signal peptide" evidence="2">
    <location>
        <begin position="1"/>
        <end position="18"/>
    </location>
</feature>
<sequence length="149" mass="15892">MINIKKYSLLLGATLLLAACTDTTDPNVGSAESSSEAVVESVEESTNGAVESESVAESTDESTDTELNHDEAAKIEAAKTAISDLTGLEEGDDFLYLIDGVEGEIVTINIRENGDAAASSRGFFRYDNETGNVQELDIITNEYVDYPAN</sequence>
<dbReference type="AlphaFoldDB" id="A0A6G7K738"/>
<keyword evidence="4" id="KW-1185">Reference proteome</keyword>
<evidence type="ECO:0000313" key="3">
    <source>
        <dbReference type="EMBL" id="QII81073.1"/>
    </source>
</evidence>
<feature type="chain" id="PRO_5038338276" description="PepSY domain-containing protein" evidence="2">
    <location>
        <begin position="19"/>
        <end position="149"/>
    </location>
</feature>
<keyword evidence="2" id="KW-0732">Signal</keyword>
<dbReference type="Proteomes" id="UP000501451">
    <property type="component" value="Chromosome"/>
</dbReference>
<proteinExistence type="predicted"/>
<gene>
    <name evidence="3" type="ORF">G7057_00350</name>
</gene>
<dbReference type="RefSeq" id="WP_166160529.1">
    <property type="nucleotide sequence ID" value="NZ_CP049740.1"/>
</dbReference>
<name>A0A6G7K738_9LACT</name>
<dbReference type="EMBL" id="CP049740">
    <property type="protein sequence ID" value="QII81073.1"/>
    <property type="molecule type" value="Genomic_DNA"/>
</dbReference>
<dbReference type="PROSITE" id="PS51257">
    <property type="entry name" value="PROKAR_LIPOPROTEIN"/>
    <property type="match status" value="1"/>
</dbReference>
<organism evidence="3 4">
    <name type="scientific">Jeotgalibaca arthritidis</name>
    <dbReference type="NCBI Taxonomy" id="1868794"/>
    <lineage>
        <taxon>Bacteria</taxon>
        <taxon>Bacillati</taxon>
        <taxon>Bacillota</taxon>
        <taxon>Bacilli</taxon>
        <taxon>Lactobacillales</taxon>
        <taxon>Carnobacteriaceae</taxon>
        <taxon>Jeotgalibaca</taxon>
    </lineage>
</organism>